<feature type="domain" description="Toprim" evidence="2">
    <location>
        <begin position="207"/>
        <end position="291"/>
    </location>
</feature>
<evidence type="ECO:0000313" key="5">
    <source>
        <dbReference type="Proteomes" id="UP000024547"/>
    </source>
</evidence>
<name>A0A059E100_9PROT</name>
<dbReference type="AlphaFoldDB" id="A0A059E100"/>
<proteinExistence type="predicted"/>
<keyword evidence="5" id="KW-1185">Reference proteome</keyword>
<dbReference type="eggNOG" id="COG4643">
    <property type="taxonomic scope" value="Bacteria"/>
</dbReference>
<dbReference type="STRING" id="1280948.HY36_05975"/>
<reference evidence="4 5" key="1">
    <citation type="journal article" date="2014" name="Antonie Van Leeuwenhoek">
        <title>Hyphomonas beringensis sp. nov. and Hyphomonas chukchiensis sp. nov., isolated from surface seawater of the Bering Sea and Chukchi Sea.</title>
        <authorList>
            <person name="Li C."/>
            <person name="Lai Q."/>
            <person name="Li G."/>
            <person name="Dong C."/>
            <person name="Wang J."/>
            <person name="Liao Y."/>
            <person name="Shao Z."/>
        </authorList>
    </citation>
    <scope>NUCLEOTIDE SEQUENCE [LARGE SCALE GENOMIC DNA]</scope>
    <source>
        <strain evidence="4 5">22II1-22F38</strain>
    </source>
</reference>
<evidence type="ECO:0000259" key="2">
    <source>
        <dbReference type="Pfam" id="PF13362"/>
    </source>
</evidence>
<comment type="caution">
    <text evidence="4">The sequence shown here is derived from an EMBL/GenBank/DDBJ whole genome shotgun (WGS) entry which is preliminary data.</text>
</comment>
<evidence type="ECO:0000256" key="1">
    <source>
        <dbReference type="SAM" id="MobiDB-lite"/>
    </source>
</evidence>
<dbReference type="RefSeq" id="WP_035552455.1">
    <property type="nucleotide sequence ID" value="NZ_AWFH01000023.1"/>
</dbReference>
<dbReference type="OrthoDB" id="9811157at2"/>
<evidence type="ECO:0000259" key="3">
    <source>
        <dbReference type="Pfam" id="PF23639"/>
    </source>
</evidence>
<accession>A0A059E100</accession>
<dbReference type="InterPro" id="IPR055570">
    <property type="entry name" value="DUF7146"/>
</dbReference>
<dbReference type="EMBL" id="AWFH01000023">
    <property type="protein sequence ID" value="KCZ60525.1"/>
    <property type="molecule type" value="Genomic_DNA"/>
</dbReference>
<dbReference type="InterPro" id="IPR034154">
    <property type="entry name" value="TOPRIM_DnaG/twinkle"/>
</dbReference>
<dbReference type="Proteomes" id="UP000024547">
    <property type="component" value="Unassembled WGS sequence"/>
</dbReference>
<dbReference type="CDD" id="cd01029">
    <property type="entry name" value="TOPRIM_primases"/>
    <property type="match status" value="1"/>
</dbReference>
<dbReference type="Pfam" id="PF13362">
    <property type="entry name" value="Toprim_3"/>
    <property type="match status" value="1"/>
</dbReference>
<gene>
    <name evidence="4" type="ORF">HY36_05975</name>
</gene>
<dbReference type="InterPro" id="IPR006171">
    <property type="entry name" value="TOPRIM_dom"/>
</dbReference>
<evidence type="ECO:0000313" key="4">
    <source>
        <dbReference type="EMBL" id="KCZ60525.1"/>
    </source>
</evidence>
<organism evidence="4 5">
    <name type="scientific">Hyphomonas atlantica</name>
    <dbReference type="NCBI Taxonomy" id="1280948"/>
    <lineage>
        <taxon>Bacteria</taxon>
        <taxon>Pseudomonadati</taxon>
        <taxon>Pseudomonadota</taxon>
        <taxon>Alphaproteobacteria</taxon>
        <taxon>Hyphomonadales</taxon>
        <taxon>Hyphomonadaceae</taxon>
        <taxon>Hyphomonas</taxon>
    </lineage>
</organism>
<sequence>MSLIQIIVSRYGGRLACDRQSGAIPAPGHSKRDRSVSLRLNADGKLLIHCFSDTDWRDVKAAFLRDGIAGEGDFVGNSDRRSFGVKRHDPQTAHKNVRPESTNHARRAWVSRRPARGALAERYLKQRGLDSLSSNPSLGFLPRWPMSMKPGSAMHPCLIARISNARGGFEGVQATFFFEGRTLTKRRLVFGRQKGFAIHLAKPTNQLLVGEGLESTASAARRFQMPAWALLNTGNLAVFQAPPGIDRLVIAHDHDAPGLKAAQACAALNRGRGVRCELRAPTRPGADWNDDDRLPDAP</sequence>
<feature type="compositionally biased region" description="Basic and acidic residues" evidence="1">
    <location>
        <begin position="81"/>
        <end position="103"/>
    </location>
</feature>
<dbReference type="PATRIC" id="fig|1280948.3.peg.2246"/>
<protein>
    <submittedName>
        <fullName evidence="4">Uncharacterized protein</fullName>
    </submittedName>
</protein>
<feature type="domain" description="DUF7146" evidence="3">
    <location>
        <begin position="101"/>
        <end position="198"/>
    </location>
</feature>
<dbReference type="Pfam" id="PF23639">
    <property type="entry name" value="DUF7146"/>
    <property type="match status" value="1"/>
</dbReference>
<feature type="region of interest" description="Disordered" evidence="1">
    <location>
        <begin position="81"/>
        <end position="106"/>
    </location>
</feature>